<sequence length="163" mass="18400">MNLTDHSLFDYLHDAEVTSVVWDNTNPRQRRLQLIVTVVQDIEHLPWRGQSLAVTMLDVVLFRLVGYGHQVGLNWIDSIRTEVSKGFEEECQQFKANGISIPPLRFTIVFTDGSTLELTCASVDVEEIGSASPQEMRFSAETKPTSTAQSKSRLWNSCSNDRP</sequence>
<reference evidence="2" key="1">
    <citation type="submission" date="2019-04" db="EMBL/GenBank/DDBJ databases">
        <authorList>
            <consortium name="Science for Life Laboratories"/>
        </authorList>
    </citation>
    <scope>NUCLEOTIDE SEQUENCE</scope>
    <source>
        <strain evidence="2">MBLW1</strain>
    </source>
</reference>
<dbReference type="KEGG" id="tim:GMBLW1_31280"/>
<organism evidence="2">
    <name type="scientific">Tuwongella immobilis</name>
    <dbReference type="NCBI Taxonomy" id="692036"/>
    <lineage>
        <taxon>Bacteria</taxon>
        <taxon>Pseudomonadati</taxon>
        <taxon>Planctomycetota</taxon>
        <taxon>Planctomycetia</taxon>
        <taxon>Gemmatales</taxon>
        <taxon>Gemmataceae</taxon>
        <taxon>Tuwongella</taxon>
    </lineage>
</organism>
<evidence type="ECO:0000256" key="1">
    <source>
        <dbReference type="SAM" id="MobiDB-lite"/>
    </source>
</evidence>
<dbReference type="AlphaFoldDB" id="A0A6C2YIM1"/>
<keyword evidence="3" id="KW-1185">Reference proteome</keyword>
<proteinExistence type="predicted"/>
<protein>
    <submittedName>
        <fullName evidence="2">Uncharacterized protein</fullName>
    </submittedName>
</protein>
<evidence type="ECO:0000313" key="2">
    <source>
        <dbReference type="EMBL" id="VIP00832.1"/>
    </source>
</evidence>
<name>A0A6C2YIM1_9BACT</name>
<dbReference type="EMBL" id="LR586016">
    <property type="protein sequence ID" value="VIP00832.1"/>
    <property type="molecule type" value="Genomic_DNA"/>
</dbReference>
<evidence type="ECO:0000313" key="3">
    <source>
        <dbReference type="Proteomes" id="UP000464378"/>
    </source>
</evidence>
<dbReference type="Proteomes" id="UP000464378">
    <property type="component" value="Chromosome"/>
</dbReference>
<dbReference type="EMBL" id="LR593887">
    <property type="protein sequence ID" value="VTR97082.1"/>
    <property type="molecule type" value="Genomic_DNA"/>
</dbReference>
<feature type="region of interest" description="Disordered" evidence="1">
    <location>
        <begin position="133"/>
        <end position="163"/>
    </location>
</feature>
<dbReference type="RefSeq" id="WP_162656001.1">
    <property type="nucleotide sequence ID" value="NZ_LR593887.1"/>
</dbReference>
<accession>A0A6C2YIM1</accession>
<gene>
    <name evidence="2" type="ORF">GMBLW1_31280</name>
</gene>
<feature type="compositionally biased region" description="Polar residues" evidence="1">
    <location>
        <begin position="142"/>
        <end position="163"/>
    </location>
</feature>
<dbReference type="InParanoid" id="A0A6C2YIM1"/>